<accession>A0A1M6NRI6</accession>
<feature type="signal peptide" evidence="1">
    <location>
        <begin position="1"/>
        <end position="25"/>
    </location>
</feature>
<dbReference type="OrthoDB" id="6555107at2"/>
<dbReference type="SUPFAM" id="SSF56925">
    <property type="entry name" value="OMPA-like"/>
    <property type="match status" value="1"/>
</dbReference>
<dbReference type="STRING" id="1470563.SAMN05444000_11683"/>
<keyword evidence="1" id="KW-0732">Signal</keyword>
<dbReference type="RefSeq" id="WP_073254117.1">
    <property type="nucleotide sequence ID" value="NZ_FQZQ01000016.1"/>
</dbReference>
<keyword evidence="3" id="KW-1185">Reference proteome</keyword>
<evidence type="ECO:0000313" key="2">
    <source>
        <dbReference type="EMBL" id="SHJ98315.1"/>
    </source>
</evidence>
<name>A0A1M6NRI6_9RHOB</name>
<sequence>MKKISLNALLVSTSGFLATASGVHAQSLPAPGQDDSGWRTALSLYLFSPVRNWGDSTIGGNTVSVDLRFDDLIENLDFVGAGRMETWNGDFGIIADVNYAALQKQSNLPGPGGLPYDIQIRQKWAAILGAYRVAQGTGGNGLPFTVDVQGGARWNSIKQTVQIGPLPTVGGNEDWIEPVIGLRGMWRLNDKWTTVASADLGGFGAGGNDLQTSVSVGFDYQPWDNTAITFGYRYFSVDYSTTLTGGTFAYDMQQHGPYVGVKFFF</sequence>
<organism evidence="2 3">
    <name type="scientific">Shimia gijangensis</name>
    <dbReference type="NCBI Taxonomy" id="1470563"/>
    <lineage>
        <taxon>Bacteria</taxon>
        <taxon>Pseudomonadati</taxon>
        <taxon>Pseudomonadota</taxon>
        <taxon>Alphaproteobacteria</taxon>
        <taxon>Rhodobacterales</taxon>
        <taxon>Roseobacteraceae</taxon>
    </lineage>
</organism>
<evidence type="ECO:0000313" key="3">
    <source>
        <dbReference type="Proteomes" id="UP000183982"/>
    </source>
</evidence>
<dbReference type="InterPro" id="IPR011250">
    <property type="entry name" value="OMP/PagP_B-barrel"/>
</dbReference>
<evidence type="ECO:0008006" key="4">
    <source>
        <dbReference type="Google" id="ProtNLM"/>
    </source>
</evidence>
<dbReference type="AlphaFoldDB" id="A0A1M6NRI6"/>
<dbReference type="Proteomes" id="UP000183982">
    <property type="component" value="Unassembled WGS sequence"/>
</dbReference>
<protein>
    <recommendedName>
        <fullName evidence="4">Outer membrane protein beta-barrel domain-containing protein</fullName>
    </recommendedName>
</protein>
<gene>
    <name evidence="2" type="ORF">SAMN05444000_11683</name>
</gene>
<evidence type="ECO:0000256" key="1">
    <source>
        <dbReference type="SAM" id="SignalP"/>
    </source>
</evidence>
<proteinExistence type="predicted"/>
<feature type="chain" id="PRO_5012296849" description="Outer membrane protein beta-barrel domain-containing protein" evidence="1">
    <location>
        <begin position="26"/>
        <end position="265"/>
    </location>
</feature>
<dbReference type="EMBL" id="FQZQ01000016">
    <property type="protein sequence ID" value="SHJ98315.1"/>
    <property type="molecule type" value="Genomic_DNA"/>
</dbReference>
<reference evidence="3" key="1">
    <citation type="submission" date="2016-11" db="EMBL/GenBank/DDBJ databases">
        <authorList>
            <person name="Varghese N."/>
            <person name="Submissions S."/>
        </authorList>
    </citation>
    <scope>NUCLEOTIDE SEQUENCE [LARGE SCALE GENOMIC DNA]</scope>
    <source>
        <strain evidence="3">DSM 100564</strain>
    </source>
</reference>